<evidence type="ECO:0000313" key="2">
    <source>
        <dbReference type="Proteomes" id="UP000887566"/>
    </source>
</evidence>
<dbReference type="AlphaFoldDB" id="A0A914UQC4"/>
<accession>A0A914UQC4</accession>
<evidence type="ECO:0000313" key="3">
    <source>
        <dbReference type="WBParaSite" id="PSAMB.scaffold1139size35444.g11273.t1"/>
    </source>
</evidence>
<feature type="region of interest" description="Disordered" evidence="1">
    <location>
        <begin position="84"/>
        <end position="104"/>
    </location>
</feature>
<protein>
    <submittedName>
        <fullName evidence="3">Uncharacterized protein</fullName>
    </submittedName>
</protein>
<dbReference type="Proteomes" id="UP000887566">
    <property type="component" value="Unplaced"/>
</dbReference>
<reference evidence="3" key="1">
    <citation type="submission" date="2022-11" db="UniProtKB">
        <authorList>
            <consortium name="WormBaseParasite"/>
        </authorList>
    </citation>
    <scope>IDENTIFICATION</scope>
</reference>
<keyword evidence="2" id="KW-1185">Reference proteome</keyword>
<proteinExistence type="predicted"/>
<sequence length="104" mass="11207">MPLATCAHFLRRRQFAPSLRSPRRWVSCVYSLVVIDFPFPTDRSPVGMVPRSSPAVFVGGRCGVADGAIHVQLVRSPSATCRPARHAHEADSTGASLTHAVQLG</sequence>
<dbReference type="WBParaSite" id="PSAMB.scaffold1139size35444.g11273.t1">
    <property type="protein sequence ID" value="PSAMB.scaffold1139size35444.g11273.t1"/>
    <property type="gene ID" value="PSAMB.scaffold1139size35444.g11273"/>
</dbReference>
<organism evidence="2 3">
    <name type="scientific">Plectus sambesii</name>
    <dbReference type="NCBI Taxonomy" id="2011161"/>
    <lineage>
        <taxon>Eukaryota</taxon>
        <taxon>Metazoa</taxon>
        <taxon>Ecdysozoa</taxon>
        <taxon>Nematoda</taxon>
        <taxon>Chromadorea</taxon>
        <taxon>Plectida</taxon>
        <taxon>Plectina</taxon>
        <taxon>Plectoidea</taxon>
        <taxon>Plectidae</taxon>
        <taxon>Plectus</taxon>
    </lineage>
</organism>
<name>A0A914UQC4_9BILA</name>
<evidence type="ECO:0000256" key="1">
    <source>
        <dbReference type="SAM" id="MobiDB-lite"/>
    </source>
</evidence>